<evidence type="ECO:0000313" key="2">
    <source>
        <dbReference type="Proteomes" id="UP000014622"/>
    </source>
</evidence>
<accession>A0AB73AAP3</accession>
<evidence type="ECO:0000313" key="1">
    <source>
        <dbReference type="EMBL" id="EPI13823.1"/>
    </source>
</evidence>
<reference evidence="1 2" key="1">
    <citation type="submission" date="2013-06" db="EMBL/GenBank/DDBJ databases">
        <authorList>
            <person name="Weinstock G."/>
            <person name="Sodergren E."/>
            <person name="Lobos E.A."/>
            <person name="Fulton L."/>
            <person name="Fulton R."/>
            <person name="Courtney L."/>
            <person name="Fronick C."/>
            <person name="O'Laughlin M."/>
            <person name="Godfrey J."/>
            <person name="Wilson R.M."/>
            <person name="Miner T."/>
            <person name="Farmer C."/>
            <person name="Delehaunty K."/>
            <person name="Cordes M."/>
            <person name="Minx P."/>
            <person name="Tomlinson C."/>
            <person name="Chen J."/>
            <person name="Wollam A."/>
            <person name="Pepin K.H."/>
            <person name="Bhonagiri V."/>
            <person name="Zhang X."/>
            <person name="Warren W."/>
            <person name="Mitreva M."/>
            <person name="Mardis E.R."/>
            <person name="Wilson R.K."/>
        </authorList>
    </citation>
    <scope>NUCLEOTIDE SEQUENCE [LARGE SCALE GENOMIC DNA]</scope>
    <source>
        <strain evidence="1 2">SD2A-2</strain>
    </source>
</reference>
<dbReference type="Proteomes" id="UP000014622">
    <property type="component" value="Unassembled WGS sequence"/>
</dbReference>
<dbReference type="AlphaFoldDB" id="A0AB73AAP3"/>
<dbReference type="EMBL" id="ATIT01000070">
    <property type="protein sequence ID" value="EPI13823.1"/>
    <property type="molecule type" value="Genomic_DNA"/>
</dbReference>
<protein>
    <submittedName>
        <fullName evidence="1">Uncharacterized protein</fullName>
    </submittedName>
</protein>
<sequence length="39" mass="4760">MHVRVRISSFFVEKFLKTKNYFFLQKEIVGTESLFFTIK</sequence>
<comment type="caution">
    <text evidence="1">The sequence shown here is derived from an EMBL/GenBank/DDBJ whole genome shotgun (WGS) entry which is preliminary data.</text>
</comment>
<organism evidence="1 2">
    <name type="scientific">Enterococcus faecium SD2A-2</name>
    <dbReference type="NCBI Taxonomy" id="1244154"/>
    <lineage>
        <taxon>Bacteria</taxon>
        <taxon>Bacillati</taxon>
        <taxon>Bacillota</taxon>
        <taxon>Bacilli</taxon>
        <taxon>Lactobacillales</taxon>
        <taxon>Enterococcaceae</taxon>
        <taxon>Enterococcus</taxon>
    </lineage>
</organism>
<gene>
    <name evidence="1" type="ORF">D356_01087</name>
</gene>
<name>A0AB73AAP3_ENTFC</name>
<proteinExistence type="predicted"/>